<feature type="compositionally biased region" description="Basic and acidic residues" evidence="1">
    <location>
        <begin position="16"/>
        <end position="29"/>
    </location>
</feature>
<proteinExistence type="predicted"/>
<dbReference type="AlphaFoldDB" id="A0AAN8PAE7"/>
<protein>
    <submittedName>
        <fullName evidence="2">Uncharacterized protein</fullName>
    </submittedName>
</protein>
<comment type="caution">
    <text evidence="2">The sequence shown here is derived from an EMBL/GenBank/DDBJ whole genome shotgun (WGS) entry which is preliminary data.</text>
</comment>
<name>A0AAN8PAE7_POLSC</name>
<feature type="region of interest" description="Disordered" evidence="1">
    <location>
        <begin position="84"/>
        <end position="104"/>
    </location>
</feature>
<feature type="compositionally biased region" description="Acidic residues" evidence="1">
    <location>
        <begin position="1"/>
        <end position="15"/>
    </location>
</feature>
<dbReference type="Proteomes" id="UP001372834">
    <property type="component" value="Unassembled WGS sequence"/>
</dbReference>
<dbReference type="EMBL" id="JAWJWE010000038">
    <property type="protein sequence ID" value="KAK6623323.1"/>
    <property type="molecule type" value="Genomic_DNA"/>
</dbReference>
<evidence type="ECO:0000256" key="1">
    <source>
        <dbReference type="SAM" id="MobiDB-lite"/>
    </source>
</evidence>
<feature type="region of interest" description="Disordered" evidence="1">
    <location>
        <begin position="1"/>
        <end position="29"/>
    </location>
</feature>
<gene>
    <name evidence="2" type="ORF">RUM43_009175</name>
</gene>
<organism evidence="2 3">
    <name type="scientific">Polyplax serrata</name>
    <name type="common">Common mouse louse</name>
    <dbReference type="NCBI Taxonomy" id="468196"/>
    <lineage>
        <taxon>Eukaryota</taxon>
        <taxon>Metazoa</taxon>
        <taxon>Ecdysozoa</taxon>
        <taxon>Arthropoda</taxon>
        <taxon>Hexapoda</taxon>
        <taxon>Insecta</taxon>
        <taxon>Pterygota</taxon>
        <taxon>Neoptera</taxon>
        <taxon>Paraneoptera</taxon>
        <taxon>Psocodea</taxon>
        <taxon>Troctomorpha</taxon>
        <taxon>Phthiraptera</taxon>
        <taxon>Anoplura</taxon>
        <taxon>Polyplacidae</taxon>
        <taxon>Polyplax</taxon>
    </lineage>
</organism>
<sequence>MGYWPCDDDDDDDDDPREKSNQRAEGSEGLEKVKLVQVFSNKNRFEQVERENLQRGFHLVGSLTLCRIPKFQKDVLRKRFHEIHNKKIPPKRTRDNLGENGQKA</sequence>
<evidence type="ECO:0000313" key="2">
    <source>
        <dbReference type="EMBL" id="KAK6623323.1"/>
    </source>
</evidence>
<evidence type="ECO:0000313" key="3">
    <source>
        <dbReference type="Proteomes" id="UP001372834"/>
    </source>
</evidence>
<accession>A0AAN8PAE7</accession>
<reference evidence="2 3" key="1">
    <citation type="submission" date="2023-10" db="EMBL/GenBank/DDBJ databases">
        <title>Genomes of two closely related lineages of the louse Polyplax serrata with different host specificities.</title>
        <authorList>
            <person name="Martinu J."/>
            <person name="Tarabai H."/>
            <person name="Stefka J."/>
            <person name="Hypsa V."/>
        </authorList>
    </citation>
    <scope>NUCLEOTIDE SEQUENCE [LARGE SCALE GENOMIC DNA]</scope>
    <source>
        <strain evidence="2">HR10_N</strain>
    </source>
</reference>